<dbReference type="InterPro" id="IPR037175">
    <property type="entry name" value="KFase_sf"/>
</dbReference>
<proteinExistence type="predicted"/>
<dbReference type="SUPFAM" id="SSF102198">
    <property type="entry name" value="Putative cyclase"/>
    <property type="match status" value="1"/>
</dbReference>
<gene>
    <name evidence="1" type="ORF">LCGC14_0169350</name>
</gene>
<evidence type="ECO:0000313" key="1">
    <source>
        <dbReference type="EMBL" id="KKN96342.1"/>
    </source>
</evidence>
<accession>A0A0F9V9C1</accession>
<dbReference type="Pfam" id="PF04199">
    <property type="entry name" value="Cyclase"/>
    <property type="match status" value="1"/>
</dbReference>
<evidence type="ECO:0008006" key="2">
    <source>
        <dbReference type="Google" id="ProtNLM"/>
    </source>
</evidence>
<dbReference type="GO" id="GO:0004061">
    <property type="term" value="F:arylformamidase activity"/>
    <property type="evidence" value="ECO:0007669"/>
    <property type="project" value="InterPro"/>
</dbReference>
<dbReference type="PANTHER" id="PTHR34861">
    <property type="match status" value="1"/>
</dbReference>
<reference evidence="1" key="1">
    <citation type="journal article" date="2015" name="Nature">
        <title>Complex archaea that bridge the gap between prokaryotes and eukaryotes.</title>
        <authorList>
            <person name="Spang A."/>
            <person name="Saw J.H."/>
            <person name="Jorgensen S.L."/>
            <person name="Zaremba-Niedzwiedzka K."/>
            <person name="Martijn J."/>
            <person name="Lind A.E."/>
            <person name="van Eijk R."/>
            <person name="Schleper C."/>
            <person name="Guy L."/>
            <person name="Ettema T.J."/>
        </authorList>
    </citation>
    <scope>NUCLEOTIDE SEQUENCE</scope>
</reference>
<protein>
    <recommendedName>
        <fullName evidence="2">Cyclase family protein</fullName>
    </recommendedName>
</protein>
<dbReference type="PANTHER" id="PTHR34861:SF10">
    <property type="entry name" value="CYCLASE"/>
    <property type="match status" value="1"/>
</dbReference>
<dbReference type="GO" id="GO:0019441">
    <property type="term" value="P:L-tryptophan catabolic process to kynurenine"/>
    <property type="evidence" value="ECO:0007669"/>
    <property type="project" value="InterPro"/>
</dbReference>
<comment type="caution">
    <text evidence="1">The sequence shown here is derived from an EMBL/GenBank/DDBJ whole genome shotgun (WGS) entry which is preliminary data.</text>
</comment>
<dbReference type="Gene3D" id="3.50.30.50">
    <property type="entry name" value="Putative cyclase"/>
    <property type="match status" value="1"/>
</dbReference>
<dbReference type="AlphaFoldDB" id="A0A0F9V9C1"/>
<dbReference type="EMBL" id="LAZR01000065">
    <property type="protein sequence ID" value="KKN96342.1"/>
    <property type="molecule type" value="Genomic_DNA"/>
</dbReference>
<name>A0A0F9V9C1_9ZZZZ</name>
<sequence length="324" mass="34706">MNKFAKTGLAAMLAAGVLSTPAKAQQDNQTSDQPDEWCQSKWGPDDEIGAANLLTPEMALEAAKLVKTGKVYSLGAETNSKTPAFGSRSWALVINQPGQVGGIGLGPTKTNYNDDIYMGYVGTGSQIDGLGHIGIDNVYYNCNKNSDFVQADGLTKLGVETIPNIVTRGIVLDMTDHFGMDVLEAGTAFNREDIEAQAEKQGVEIREGDVVLFHTGWLSLVGNDDARYIKGEPGLGKDGAEYLVTKNVVAVGADSWGLEAVPFEEGVGIFEVHQILIPRNGVFILENMDTAELVADEAWEFMFVLGQSKFTGGVQAVINPTAVR</sequence>
<organism evidence="1">
    <name type="scientific">marine sediment metagenome</name>
    <dbReference type="NCBI Taxonomy" id="412755"/>
    <lineage>
        <taxon>unclassified sequences</taxon>
        <taxon>metagenomes</taxon>
        <taxon>ecological metagenomes</taxon>
    </lineage>
</organism>
<dbReference type="InterPro" id="IPR007325">
    <property type="entry name" value="KFase/CYL"/>
</dbReference>